<dbReference type="PRINTS" id="PR00598">
    <property type="entry name" value="HTHMARR"/>
</dbReference>
<protein>
    <recommendedName>
        <fullName evidence="1">HTH marR-type domain-containing protein</fullName>
    </recommendedName>
</protein>
<dbReference type="PANTHER" id="PTHR33164:SF57">
    <property type="entry name" value="MARR-FAMILY TRANSCRIPTIONAL REGULATOR"/>
    <property type="match status" value="1"/>
</dbReference>
<dbReference type="EMBL" id="CP016174">
    <property type="protein sequence ID" value="ANN18219.1"/>
    <property type="molecule type" value="Genomic_DNA"/>
</dbReference>
<accession>A0A193C1C0</accession>
<proteinExistence type="predicted"/>
<dbReference type="InterPro" id="IPR036388">
    <property type="entry name" value="WH-like_DNA-bd_sf"/>
</dbReference>
<gene>
    <name evidence="2" type="ORF">SD37_22965</name>
</gene>
<feature type="domain" description="HTH marR-type" evidence="1">
    <location>
        <begin position="5"/>
        <end position="141"/>
    </location>
</feature>
<dbReference type="RefSeq" id="WP_044854954.1">
    <property type="nucleotide sequence ID" value="NZ_CP016174.1"/>
</dbReference>
<dbReference type="Gene3D" id="1.10.10.10">
    <property type="entry name" value="Winged helix-like DNA-binding domain superfamily/Winged helix DNA-binding domain"/>
    <property type="match status" value="1"/>
</dbReference>
<evidence type="ECO:0000313" key="2">
    <source>
        <dbReference type="EMBL" id="ANN18219.1"/>
    </source>
</evidence>
<dbReference type="Proteomes" id="UP000093695">
    <property type="component" value="Chromosome"/>
</dbReference>
<sequence length="145" mass="15978">MDDGGPALFRLVRYWSRRWARGVALETGDDASVPQHVLVVDAVDALRRTGGEVTIGQVARQLGLDRSGASRMVAAAAEKGYLEQRRAHSDARRSVVALTAAGQDLLDQSHQWQRAKFVELTAGWSSSDRATFARYLERLARDVEA</sequence>
<dbReference type="AlphaFoldDB" id="A0A193C1C0"/>
<dbReference type="InterPro" id="IPR039422">
    <property type="entry name" value="MarR/SlyA-like"/>
</dbReference>
<organism evidence="2 3">
    <name type="scientific">Amycolatopsis orientalis</name>
    <name type="common">Nocardia orientalis</name>
    <dbReference type="NCBI Taxonomy" id="31958"/>
    <lineage>
        <taxon>Bacteria</taxon>
        <taxon>Bacillati</taxon>
        <taxon>Actinomycetota</taxon>
        <taxon>Actinomycetes</taxon>
        <taxon>Pseudonocardiales</taxon>
        <taxon>Pseudonocardiaceae</taxon>
        <taxon>Amycolatopsis</taxon>
    </lineage>
</organism>
<name>A0A193C1C0_AMYOR</name>
<dbReference type="GO" id="GO:0003700">
    <property type="term" value="F:DNA-binding transcription factor activity"/>
    <property type="evidence" value="ECO:0007669"/>
    <property type="project" value="InterPro"/>
</dbReference>
<dbReference type="Pfam" id="PF12802">
    <property type="entry name" value="MarR_2"/>
    <property type="match status" value="1"/>
</dbReference>
<dbReference type="GO" id="GO:0006950">
    <property type="term" value="P:response to stress"/>
    <property type="evidence" value="ECO:0007669"/>
    <property type="project" value="TreeGrafter"/>
</dbReference>
<dbReference type="InterPro" id="IPR000835">
    <property type="entry name" value="HTH_MarR-typ"/>
</dbReference>
<dbReference type="SUPFAM" id="SSF46785">
    <property type="entry name" value="Winged helix' DNA-binding domain"/>
    <property type="match status" value="1"/>
</dbReference>
<dbReference type="STRING" id="31958.SD37_22965"/>
<dbReference type="PANTHER" id="PTHR33164">
    <property type="entry name" value="TRANSCRIPTIONAL REGULATOR, MARR FAMILY"/>
    <property type="match status" value="1"/>
</dbReference>
<dbReference type="KEGG" id="aori:SD37_22965"/>
<dbReference type="PROSITE" id="PS50995">
    <property type="entry name" value="HTH_MARR_2"/>
    <property type="match status" value="1"/>
</dbReference>
<keyword evidence="3" id="KW-1185">Reference proteome</keyword>
<evidence type="ECO:0000313" key="3">
    <source>
        <dbReference type="Proteomes" id="UP000093695"/>
    </source>
</evidence>
<dbReference type="InterPro" id="IPR036390">
    <property type="entry name" value="WH_DNA-bd_sf"/>
</dbReference>
<reference evidence="2 3" key="1">
    <citation type="journal article" date="2015" name="Genome Announc.">
        <title>Draft Genome Sequence of Norvancomycin-Producing Strain Amycolatopsis orientalis CPCC200066.</title>
        <authorList>
            <person name="Lei X."/>
            <person name="Yuan F."/>
            <person name="Shi Y."/>
            <person name="Li X."/>
            <person name="Wang L."/>
            <person name="Hong B."/>
        </authorList>
    </citation>
    <scope>NUCLEOTIDE SEQUENCE [LARGE SCALE GENOMIC DNA]</scope>
    <source>
        <strain evidence="2 3">B-37</strain>
    </source>
</reference>
<evidence type="ECO:0000259" key="1">
    <source>
        <dbReference type="PROSITE" id="PS50995"/>
    </source>
</evidence>
<dbReference type="SMART" id="SM00347">
    <property type="entry name" value="HTH_MARR"/>
    <property type="match status" value="1"/>
</dbReference>